<dbReference type="InterPro" id="IPR037165">
    <property type="entry name" value="AldOxase/xan_DH_Mopterin-bd_sf"/>
</dbReference>
<dbReference type="STRING" id="115433.SAMN05421835_10437"/>
<proteinExistence type="predicted"/>
<gene>
    <name evidence="4" type="ORF">SAMN05421835_10437</name>
</gene>
<keyword evidence="2" id="KW-0560">Oxidoreductase</keyword>
<sequence length="752" mass="79464">MSIVGTRVVRIEDQKLITTGGTYVDDLREPALTGAVFATFVRSPIAHARITSIDTSAALAAPGVVAVYTAADLDLAPRQAGPVTEPWLASDVVRYVGEPVALVLTEQRYQLADAAELVDVDYDPLDAVASIDAALSGETVLFPESGGNVMQVHGIEEFPEDSFAGCEVVVTQTIVNQRVAPAPLEVRGASCVWGEDGRLTVWLSTQNAQLGRGAIAAGLGVPEEQVRVIAPDVGGGFGAKIGSDPEPIVLGWAARRSGRPVRWTESRSENFTSMTHGRAQQNTVTIGGRRDGTVEVFRLDVVQDAGAYPRTLFLPTLTELMASGVYHFPKVETRSRGVVTNTTPVAAYRGAGRPEATAAVERAMDLFAAEIGMDPAQVRKVNFIRPEEFPFTTRSGANYDSGEYAKALDKVLEAAGYEELRAEQRRRREAGDPVALGLGIASYVEITGGDGGGESGRVDINPDGTVTAYTGSSPHGQGLHTSLAMLLSDQLGIPMDRITVKHGDTDEIPRAIGTFGSRSLQLGGSAIRQAADKVIANAREIAADLLEASPDDLELDVDEGAWRVKGAPSSGAVDWVQLAARAEEGALSADVWFGEGTPTFPFGAHLAVVEVDTETGKVVVKRIIAADDAGPVVNPLVFRGQRHGGLGQGIAQALLEVMSYDEDGNPTTATLADYSFITATELPDFELVDSVTPTDRNPLGVKGIGEAATIGSTPAVHNAVVDALAHLGVRHLDMPTTPQRVWEALSVKGEAK</sequence>
<dbReference type="GO" id="GO:0016491">
    <property type="term" value="F:oxidoreductase activity"/>
    <property type="evidence" value="ECO:0007669"/>
    <property type="project" value="UniProtKB-KW"/>
</dbReference>
<dbReference type="InterPro" id="IPR008274">
    <property type="entry name" value="AldOxase/xan_DH_MoCoBD1"/>
</dbReference>
<dbReference type="Pfam" id="PF02738">
    <property type="entry name" value="MoCoBD_1"/>
    <property type="match status" value="1"/>
</dbReference>
<dbReference type="SUPFAM" id="SSF54665">
    <property type="entry name" value="CO dehydrogenase molybdoprotein N-domain-like"/>
    <property type="match status" value="1"/>
</dbReference>
<dbReference type="InterPro" id="IPR036856">
    <property type="entry name" value="Ald_Oxase/Xan_DH_a/b_sf"/>
</dbReference>
<dbReference type="InterPro" id="IPR016208">
    <property type="entry name" value="Ald_Oxase/xanthine_DH-like"/>
</dbReference>
<evidence type="ECO:0000313" key="4">
    <source>
        <dbReference type="EMBL" id="SFJ24704.1"/>
    </source>
</evidence>
<evidence type="ECO:0000256" key="1">
    <source>
        <dbReference type="ARBA" id="ARBA00022505"/>
    </source>
</evidence>
<reference evidence="4 5" key="1">
    <citation type="submission" date="2016-10" db="EMBL/GenBank/DDBJ databases">
        <authorList>
            <person name="de Groot N.N."/>
        </authorList>
    </citation>
    <scope>NUCLEOTIDE SEQUENCE [LARGE SCALE GENOMIC DNA]</scope>
    <source>
        <strain evidence="4 5">DSM 44468</strain>
    </source>
</reference>
<protein>
    <submittedName>
        <fullName evidence="4">Carbon-monoxide dehydrogenase, large subunit</fullName>
    </submittedName>
</protein>
<keyword evidence="1" id="KW-0500">Molybdenum</keyword>
<dbReference type="InterPro" id="IPR000674">
    <property type="entry name" value="Ald_Oxase/Xan_DH_a/b"/>
</dbReference>
<accession>A0A1I3PSG3</accession>
<organism evidence="4 5">
    <name type="scientific">Amycolatopsis sacchari</name>
    <dbReference type="NCBI Taxonomy" id="115433"/>
    <lineage>
        <taxon>Bacteria</taxon>
        <taxon>Bacillati</taxon>
        <taxon>Actinomycetota</taxon>
        <taxon>Actinomycetes</taxon>
        <taxon>Pseudonocardiales</taxon>
        <taxon>Pseudonocardiaceae</taxon>
        <taxon>Amycolatopsis</taxon>
    </lineage>
</organism>
<dbReference type="Gene3D" id="3.30.365.10">
    <property type="entry name" value="Aldehyde oxidase/xanthine dehydrogenase, molybdopterin binding domain"/>
    <property type="match status" value="4"/>
</dbReference>
<dbReference type="RefSeq" id="WP_091505259.1">
    <property type="nucleotide sequence ID" value="NZ_CBDRCA010000005.1"/>
</dbReference>
<dbReference type="PANTHER" id="PTHR11908">
    <property type="entry name" value="XANTHINE DEHYDROGENASE"/>
    <property type="match status" value="1"/>
</dbReference>
<dbReference type="Proteomes" id="UP000199025">
    <property type="component" value="Unassembled WGS sequence"/>
</dbReference>
<evidence type="ECO:0000313" key="5">
    <source>
        <dbReference type="Proteomes" id="UP000199025"/>
    </source>
</evidence>
<name>A0A1I3PSG3_9PSEU</name>
<keyword evidence="5" id="KW-1185">Reference proteome</keyword>
<dbReference type="OrthoDB" id="135295at2"/>
<dbReference type="Pfam" id="PF01315">
    <property type="entry name" value="Ald_Xan_dh_C"/>
    <property type="match status" value="1"/>
</dbReference>
<dbReference type="Pfam" id="PF20256">
    <property type="entry name" value="MoCoBD_2"/>
    <property type="match status" value="1"/>
</dbReference>
<dbReference type="PANTHER" id="PTHR11908:SF132">
    <property type="entry name" value="ALDEHYDE OXIDASE 1-RELATED"/>
    <property type="match status" value="1"/>
</dbReference>
<dbReference type="AlphaFoldDB" id="A0A1I3PSG3"/>
<dbReference type="GO" id="GO:0005506">
    <property type="term" value="F:iron ion binding"/>
    <property type="evidence" value="ECO:0007669"/>
    <property type="project" value="InterPro"/>
</dbReference>
<dbReference type="SMART" id="SM01008">
    <property type="entry name" value="Ald_Xan_dh_C"/>
    <property type="match status" value="1"/>
</dbReference>
<dbReference type="Gene3D" id="3.90.1170.50">
    <property type="entry name" value="Aldehyde oxidase/xanthine dehydrogenase, a/b hammerhead"/>
    <property type="match status" value="1"/>
</dbReference>
<dbReference type="EMBL" id="FORP01000004">
    <property type="protein sequence ID" value="SFJ24704.1"/>
    <property type="molecule type" value="Genomic_DNA"/>
</dbReference>
<dbReference type="SUPFAM" id="SSF56003">
    <property type="entry name" value="Molybdenum cofactor-binding domain"/>
    <property type="match status" value="1"/>
</dbReference>
<feature type="domain" description="Aldehyde oxidase/xanthine dehydrogenase a/b hammerhead" evidence="3">
    <location>
        <begin position="19"/>
        <end position="126"/>
    </location>
</feature>
<evidence type="ECO:0000259" key="3">
    <source>
        <dbReference type="SMART" id="SM01008"/>
    </source>
</evidence>
<dbReference type="InterPro" id="IPR046867">
    <property type="entry name" value="AldOxase/xan_DH_MoCoBD2"/>
</dbReference>
<evidence type="ECO:0000256" key="2">
    <source>
        <dbReference type="ARBA" id="ARBA00023002"/>
    </source>
</evidence>